<sequence>MPSTKKAWDFDWRRGPPSRLPSPSSPSPSPGSSPELSPRSSQTSLNSRPSTPPKRDFGGNWRANAAPPPPAVPCSAPKALEAGSFYYLPEVVPTDSLLYRELERSNNLGAMGHPALLLGQEGGVATIMICSSHKGAGLRNKPEAYKSQYHLLGSHPNAEHGAGVLELTKDSKPFDKATYACVGSVYKTEIYQLEMFFHGKNQGKHEVRLSSEALQRLQDKYLVH</sequence>
<dbReference type="Proteomes" id="UP000240883">
    <property type="component" value="Unassembled WGS sequence"/>
</dbReference>
<organism evidence="2 3">
    <name type="scientific">Corynespora cassiicola Philippines</name>
    <dbReference type="NCBI Taxonomy" id="1448308"/>
    <lineage>
        <taxon>Eukaryota</taxon>
        <taxon>Fungi</taxon>
        <taxon>Dikarya</taxon>
        <taxon>Ascomycota</taxon>
        <taxon>Pezizomycotina</taxon>
        <taxon>Dothideomycetes</taxon>
        <taxon>Pleosporomycetidae</taxon>
        <taxon>Pleosporales</taxon>
        <taxon>Corynesporascaceae</taxon>
        <taxon>Corynespora</taxon>
    </lineage>
</organism>
<gene>
    <name evidence="2" type="ORF">BS50DRAFT_637272</name>
</gene>
<accession>A0A2T2NES9</accession>
<feature type="region of interest" description="Disordered" evidence="1">
    <location>
        <begin position="1"/>
        <end position="72"/>
    </location>
</feature>
<evidence type="ECO:0000256" key="1">
    <source>
        <dbReference type="SAM" id="MobiDB-lite"/>
    </source>
</evidence>
<feature type="compositionally biased region" description="Pro residues" evidence="1">
    <location>
        <begin position="18"/>
        <end position="31"/>
    </location>
</feature>
<evidence type="ECO:0000313" key="2">
    <source>
        <dbReference type="EMBL" id="PSN63944.1"/>
    </source>
</evidence>
<reference evidence="2 3" key="1">
    <citation type="journal article" date="2018" name="Front. Microbiol.">
        <title>Genome-Wide Analysis of Corynespora cassiicola Leaf Fall Disease Putative Effectors.</title>
        <authorList>
            <person name="Lopez D."/>
            <person name="Ribeiro S."/>
            <person name="Label P."/>
            <person name="Fumanal B."/>
            <person name="Venisse J.S."/>
            <person name="Kohler A."/>
            <person name="de Oliveira R.R."/>
            <person name="Labutti K."/>
            <person name="Lipzen A."/>
            <person name="Lail K."/>
            <person name="Bauer D."/>
            <person name="Ohm R.A."/>
            <person name="Barry K.W."/>
            <person name="Spatafora J."/>
            <person name="Grigoriev I.V."/>
            <person name="Martin F.M."/>
            <person name="Pujade-Renaud V."/>
        </authorList>
    </citation>
    <scope>NUCLEOTIDE SEQUENCE [LARGE SCALE GENOMIC DNA]</scope>
    <source>
        <strain evidence="2 3">Philippines</strain>
    </source>
</reference>
<evidence type="ECO:0000313" key="3">
    <source>
        <dbReference type="Proteomes" id="UP000240883"/>
    </source>
</evidence>
<keyword evidence="3" id="KW-1185">Reference proteome</keyword>
<protein>
    <submittedName>
        <fullName evidence="2">Uncharacterized protein</fullName>
    </submittedName>
</protein>
<feature type="compositionally biased region" description="Basic and acidic residues" evidence="1">
    <location>
        <begin position="1"/>
        <end position="14"/>
    </location>
</feature>
<proteinExistence type="predicted"/>
<dbReference type="EMBL" id="KZ678139">
    <property type="protein sequence ID" value="PSN63944.1"/>
    <property type="molecule type" value="Genomic_DNA"/>
</dbReference>
<name>A0A2T2NES9_CORCC</name>
<feature type="compositionally biased region" description="Low complexity" evidence="1">
    <location>
        <begin position="32"/>
        <end position="41"/>
    </location>
</feature>
<dbReference type="AlphaFoldDB" id="A0A2T2NES9"/>